<name>A0A4S2B0K2_9BACE</name>
<accession>A0A4S2B0K2</accession>
<dbReference type="Pfam" id="PF14055">
    <property type="entry name" value="NVEALA"/>
    <property type="match status" value="1"/>
</dbReference>
<dbReference type="AlphaFoldDB" id="A0A4S2B0K2"/>
<sequence>MKKIIITMFAAAAISFSYLRHRNMDLAQLTDLQLANIEALANTEGDKPVKIPCSEKENAECKFLTEGSDGIWRHIIIKDMTKSQ</sequence>
<evidence type="ECO:0008006" key="3">
    <source>
        <dbReference type="Google" id="ProtNLM"/>
    </source>
</evidence>
<keyword evidence="2" id="KW-1185">Reference proteome</keyword>
<evidence type="ECO:0000313" key="2">
    <source>
        <dbReference type="Proteomes" id="UP000310532"/>
    </source>
</evidence>
<dbReference type="InterPro" id="IPR025905">
    <property type="entry name" value="NVEALA"/>
</dbReference>
<evidence type="ECO:0000313" key="1">
    <source>
        <dbReference type="EMBL" id="TGY07173.1"/>
    </source>
</evidence>
<comment type="caution">
    <text evidence="1">The sequence shown here is derived from an EMBL/GenBank/DDBJ whole genome shotgun (WGS) entry which is preliminary data.</text>
</comment>
<reference evidence="1 2" key="1">
    <citation type="submission" date="2019-04" db="EMBL/GenBank/DDBJ databases">
        <title>Microbes associate with the intestines of laboratory mice.</title>
        <authorList>
            <person name="Navarre W."/>
            <person name="Wong E."/>
            <person name="Huang K."/>
            <person name="Tropini C."/>
            <person name="Ng K."/>
            <person name="Yu B."/>
        </authorList>
    </citation>
    <scope>NUCLEOTIDE SEQUENCE [LARGE SCALE GENOMIC DNA]</scope>
    <source>
        <strain evidence="1 2">NM69_E16B</strain>
    </source>
</reference>
<gene>
    <name evidence="1" type="ORF">E5355_06985</name>
</gene>
<dbReference type="EMBL" id="SRYZ01000011">
    <property type="protein sequence ID" value="TGY07173.1"/>
    <property type="molecule type" value="Genomic_DNA"/>
</dbReference>
<dbReference type="Proteomes" id="UP000310532">
    <property type="component" value="Unassembled WGS sequence"/>
</dbReference>
<protein>
    <recommendedName>
        <fullName evidence="3">NVEALA protein</fullName>
    </recommendedName>
</protein>
<dbReference type="RefSeq" id="WP_136009737.1">
    <property type="nucleotide sequence ID" value="NZ_SRYZ01000011.1"/>
</dbReference>
<organism evidence="1 2">
    <name type="scientific">Bacteroides muris</name>
    <name type="common">ex Afrizal et al. 2022</name>
    <dbReference type="NCBI Taxonomy" id="2516960"/>
    <lineage>
        <taxon>Bacteria</taxon>
        <taxon>Pseudomonadati</taxon>
        <taxon>Bacteroidota</taxon>
        <taxon>Bacteroidia</taxon>
        <taxon>Bacteroidales</taxon>
        <taxon>Bacteroidaceae</taxon>
        <taxon>Bacteroides</taxon>
    </lineage>
</organism>
<proteinExistence type="predicted"/>